<evidence type="ECO:0000313" key="3">
    <source>
        <dbReference type="EMBL" id="CAF4932049.1"/>
    </source>
</evidence>
<dbReference type="Proteomes" id="UP000663880">
    <property type="component" value="Unassembled WGS sequence"/>
</dbReference>
<gene>
    <name evidence="3" type="ORF">PMACD_LOCUS13942</name>
</gene>
<accession>A0A821WRI8</accession>
<keyword evidence="4" id="KW-1185">Reference proteome</keyword>
<dbReference type="PROSITE" id="PS51497">
    <property type="entry name" value="UMA"/>
    <property type="match status" value="1"/>
</dbReference>
<dbReference type="OrthoDB" id="5959275at2759"/>
<protein>
    <recommendedName>
        <fullName evidence="2">UMA domain-containing protein</fullName>
    </recommendedName>
</protein>
<evidence type="ECO:0000256" key="1">
    <source>
        <dbReference type="SAM" id="MobiDB-lite"/>
    </source>
</evidence>
<evidence type="ECO:0000313" key="4">
    <source>
        <dbReference type="Proteomes" id="UP000663880"/>
    </source>
</evidence>
<name>A0A821WRI8_9NEOP</name>
<feature type="region of interest" description="Disordered" evidence="1">
    <location>
        <begin position="43"/>
        <end position="62"/>
    </location>
</feature>
<dbReference type="AlphaFoldDB" id="A0A821WRI8"/>
<evidence type="ECO:0000259" key="2">
    <source>
        <dbReference type="PROSITE" id="PS51497"/>
    </source>
</evidence>
<reference evidence="3" key="1">
    <citation type="submission" date="2021-02" db="EMBL/GenBank/DDBJ databases">
        <authorList>
            <person name="Steward A R."/>
        </authorList>
    </citation>
    <scope>NUCLEOTIDE SEQUENCE</scope>
</reference>
<dbReference type="InterPro" id="IPR023340">
    <property type="entry name" value="UMA"/>
</dbReference>
<proteinExistence type="predicted"/>
<sequence>MFTALFGKRRSSPVEDNPPIPGPKPDDGFVVVDPAVTGGLYPNIGGSTYPQRRAPPVPVPPHKQSICDPTFHYLQGVPFSLARELQLSANQDSFAMEMGDLLAFLSQKVNIDSYSYNFTVEKSVLKEC</sequence>
<dbReference type="EMBL" id="CAJOBZ010000063">
    <property type="protein sequence ID" value="CAF4932049.1"/>
    <property type="molecule type" value="Genomic_DNA"/>
</dbReference>
<comment type="caution">
    <text evidence="3">The sequence shown here is derived from an EMBL/GenBank/DDBJ whole genome shotgun (WGS) entry which is preliminary data.</text>
</comment>
<feature type="domain" description="UMA" evidence="2">
    <location>
        <begin position="74"/>
        <end position="125"/>
    </location>
</feature>
<organism evidence="3 4">
    <name type="scientific">Pieris macdunnoughi</name>
    <dbReference type="NCBI Taxonomy" id="345717"/>
    <lineage>
        <taxon>Eukaryota</taxon>
        <taxon>Metazoa</taxon>
        <taxon>Ecdysozoa</taxon>
        <taxon>Arthropoda</taxon>
        <taxon>Hexapoda</taxon>
        <taxon>Insecta</taxon>
        <taxon>Pterygota</taxon>
        <taxon>Neoptera</taxon>
        <taxon>Endopterygota</taxon>
        <taxon>Lepidoptera</taxon>
        <taxon>Glossata</taxon>
        <taxon>Ditrysia</taxon>
        <taxon>Papilionoidea</taxon>
        <taxon>Pieridae</taxon>
        <taxon>Pierinae</taxon>
        <taxon>Pieris</taxon>
    </lineage>
</organism>
<feature type="region of interest" description="Disordered" evidence="1">
    <location>
        <begin position="1"/>
        <end position="27"/>
    </location>
</feature>